<evidence type="ECO:0000256" key="6">
    <source>
        <dbReference type="ARBA" id="ARBA00022777"/>
    </source>
</evidence>
<dbReference type="Pfam" id="PF00512">
    <property type="entry name" value="HisKA"/>
    <property type="match status" value="1"/>
</dbReference>
<dbReference type="AlphaFoldDB" id="A0A1F4XHC0"/>
<protein>
    <recommendedName>
        <fullName evidence="2">histidine kinase</fullName>
        <ecNumber evidence="2">2.7.13.3</ecNumber>
    </recommendedName>
</protein>
<keyword evidence="9" id="KW-0472">Membrane</keyword>
<dbReference type="PROSITE" id="PS50109">
    <property type="entry name" value="HIS_KIN"/>
    <property type="match status" value="1"/>
</dbReference>
<dbReference type="PANTHER" id="PTHR42878:SF7">
    <property type="entry name" value="SENSOR HISTIDINE KINASE GLRK"/>
    <property type="match status" value="1"/>
</dbReference>
<dbReference type="GO" id="GO:0000156">
    <property type="term" value="F:phosphorelay response regulator activity"/>
    <property type="evidence" value="ECO:0007669"/>
    <property type="project" value="TreeGrafter"/>
</dbReference>
<evidence type="ECO:0000256" key="5">
    <source>
        <dbReference type="ARBA" id="ARBA00022741"/>
    </source>
</evidence>
<dbReference type="EC" id="2.7.13.3" evidence="2"/>
<evidence type="ECO:0000256" key="7">
    <source>
        <dbReference type="ARBA" id="ARBA00022840"/>
    </source>
</evidence>
<dbReference type="GO" id="GO:0005524">
    <property type="term" value="F:ATP binding"/>
    <property type="evidence" value="ECO:0007669"/>
    <property type="project" value="UniProtKB-KW"/>
</dbReference>
<dbReference type="PANTHER" id="PTHR42878">
    <property type="entry name" value="TWO-COMPONENT HISTIDINE KINASE"/>
    <property type="match status" value="1"/>
</dbReference>
<keyword evidence="9" id="KW-1133">Transmembrane helix</keyword>
<dbReference type="GO" id="GO:0030295">
    <property type="term" value="F:protein kinase activator activity"/>
    <property type="evidence" value="ECO:0007669"/>
    <property type="project" value="TreeGrafter"/>
</dbReference>
<evidence type="ECO:0000313" key="12">
    <source>
        <dbReference type="Proteomes" id="UP000176185"/>
    </source>
</evidence>
<accession>A0A1F4XHC0</accession>
<name>A0A1F4XHC0_9BACT</name>
<dbReference type="InterPro" id="IPR036890">
    <property type="entry name" value="HATPase_C_sf"/>
</dbReference>
<dbReference type="SMART" id="SM00388">
    <property type="entry name" value="HisKA"/>
    <property type="match status" value="1"/>
</dbReference>
<evidence type="ECO:0000256" key="3">
    <source>
        <dbReference type="ARBA" id="ARBA00022553"/>
    </source>
</evidence>
<gene>
    <name evidence="11" type="ORF">A2943_01755</name>
</gene>
<keyword evidence="7" id="KW-0067">ATP-binding</keyword>
<dbReference type="SMART" id="SM00387">
    <property type="entry name" value="HATPase_c"/>
    <property type="match status" value="1"/>
</dbReference>
<comment type="catalytic activity">
    <reaction evidence="1">
        <text>ATP + protein L-histidine = ADP + protein N-phospho-L-histidine.</text>
        <dbReference type="EC" id="2.7.13.3"/>
    </reaction>
</comment>
<evidence type="ECO:0000256" key="2">
    <source>
        <dbReference type="ARBA" id="ARBA00012438"/>
    </source>
</evidence>
<dbReference type="GO" id="GO:0000155">
    <property type="term" value="F:phosphorelay sensor kinase activity"/>
    <property type="evidence" value="ECO:0007669"/>
    <property type="project" value="InterPro"/>
</dbReference>
<dbReference type="SUPFAM" id="SSF55874">
    <property type="entry name" value="ATPase domain of HSP90 chaperone/DNA topoisomerase II/histidine kinase"/>
    <property type="match status" value="1"/>
</dbReference>
<organism evidence="11 12">
    <name type="scientific">Candidatus Adlerbacteria bacterium RIFCSPLOWO2_01_FULL_51_16</name>
    <dbReference type="NCBI Taxonomy" id="1797243"/>
    <lineage>
        <taxon>Bacteria</taxon>
        <taxon>Candidatus Adleribacteriota</taxon>
    </lineage>
</organism>
<dbReference type="SUPFAM" id="SSF47384">
    <property type="entry name" value="Homodimeric domain of signal transducing histidine kinase"/>
    <property type="match status" value="1"/>
</dbReference>
<dbReference type="PRINTS" id="PR00344">
    <property type="entry name" value="BCTRLSENSOR"/>
</dbReference>
<dbReference type="CDD" id="cd00082">
    <property type="entry name" value="HisKA"/>
    <property type="match status" value="1"/>
</dbReference>
<dbReference type="Gene3D" id="3.30.565.10">
    <property type="entry name" value="Histidine kinase-like ATPase, C-terminal domain"/>
    <property type="match status" value="1"/>
</dbReference>
<dbReference type="InterPro" id="IPR004358">
    <property type="entry name" value="Sig_transdc_His_kin-like_C"/>
</dbReference>
<dbReference type="EMBL" id="MEWX01000010">
    <property type="protein sequence ID" value="OGC80966.1"/>
    <property type="molecule type" value="Genomic_DNA"/>
</dbReference>
<dbReference type="InterPro" id="IPR003661">
    <property type="entry name" value="HisK_dim/P_dom"/>
</dbReference>
<keyword evidence="4" id="KW-0808">Transferase</keyword>
<evidence type="ECO:0000259" key="10">
    <source>
        <dbReference type="PROSITE" id="PS50109"/>
    </source>
</evidence>
<dbReference type="Proteomes" id="UP000176185">
    <property type="component" value="Unassembled WGS sequence"/>
</dbReference>
<keyword evidence="3" id="KW-0597">Phosphoprotein</keyword>
<dbReference type="FunFam" id="3.30.565.10:FF:000006">
    <property type="entry name" value="Sensor histidine kinase WalK"/>
    <property type="match status" value="1"/>
</dbReference>
<keyword evidence="5" id="KW-0547">Nucleotide-binding</keyword>
<evidence type="ECO:0000256" key="8">
    <source>
        <dbReference type="ARBA" id="ARBA00023012"/>
    </source>
</evidence>
<proteinExistence type="predicted"/>
<reference evidence="11 12" key="1">
    <citation type="journal article" date="2016" name="Nat. Commun.">
        <title>Thousands of microbial genomes shed light on interconnected biogeochemical processes in an aquifer system.</title>
        <authorList>
            <person name="Anantharaman K."/>
            <person name="Brown C.T."/>
            <person name="Hug L.A."/>
            <person name="Sharon I."/>
            <person name="Castelle C.J."/>
            <person name="Probst A.J."/>
            <person name="Thomas B.C."/>
            <person name="Singh A."/>
            <person name="Wilkins M.J."/>
            <person name="Karaoz U."/>
            <person name="Brodie E.L."/>
            <person name="Williams K.H."/>
            <person name="Hubbard S.S."/>
            <person name="Banfield J.F."/>
        </authorList>
    </citation>
    <scope>NUCLEOTIDE SEQUENCE [LARGE SCALE GENOMIC DNA]</scope>
</reference>
<keyword evidence="6" id="KW-0418">Kinase</keyword>
<dbReference type="STRING" id="1797243.A2943_01755"/>
<sequence length="330" mass="36057">MNVQIMNAILQNISTLITDYPNYRDNALPEEIGSIQLRGVWVVFGGTVLLAVAFGALLARVTLRPARQTLHYQKLFISNVAHELRTPLSTIKTSTEVALLDESQPSSLRNTLLEIVGELDRISEIINNLLSLNTFTRPERMQFENTDLGPLIETVVARHQTLARERGVEMVIKMDNYRVVWGNATALEQVVTNLLRNAIGYTPKGSNGVVSISVRPDYRGSVEISVSDTGIGIAQEDLFHILEPFYRADTSRVRNIKTGGSGLGLTIVNEIVRVHHGRINIQSAKRKGTTVSVFLPAGAPSGSNGSGVPASADRSEVSIDFSKGRSIANN</sequence>
<evidence type="ECO:0000313" key="11">
    <source>
        <dbReference type="EMBL" id="OGC80966.1"/>
    </source>
</evidence>
<dbReference type="InterPro" id="IPR050351">
    <property type="entry name" value="BphY/WalK/GraS-like"/>
</dbReference>
<dbReference type="GO" id="GO:0007234">
    <property type="term" value="P:osmosensory signaling via phosphorelay pathway"/>
    <property type="evidence" value="ECO:0007669"/>
    <property type="project" value="TreeGrafter"/>
</dbReference>
<dbReference type="InterPro" id="IPR005467">
    <property type="entry name" value="His_kinase_dom"/>
</dbReference>
<evidence type="ECO:0000256" key="4">
    <source>
        <dbReference type="ARBA" id="ARBA00022679"/>
    </source>
</evidence>
<dbReference type="InterPro" id="IPR003594">
    <property type="entry name" value="HATPase_dom"/>
</dbReference>
<keyword evidence="9" id="KW-0812">Transmembrane</keyword>
<dbReference type="Pfam" id="PF02518">
    <property type="entry name" value="HATPase_c"/>
    <property type="match status" value="1"/>
</dbReference>
<dbReference type="InterPro" id="IPR036097">
    <property type="entry name" value="HisK_dim/P_sf"/>
</dbReference>
<comment type="caution">
    <text evidence="11">The sequence shown here is derived from an EMBL/GenBank/DDBJ whole genome shotgun (WGS) entry which is preliminary data.</text>
</comment>
<keyword evidence="8" id="KW-0902">Two-component regulatory system</keyword>
<dbReference type="Gene3D" id="1.10.287.130">
    <property type="match status" value="1"/>
</dbReference>
<feature type="domain" description="Histidine kinase" evidence="10">
    <location>
        <begin position="79"/>
        <end position="299"/>
    </location>
</feature>
<evidence type="ECO:0000256" key="9">
    <source>
        <dbReference type="SAM" id="Phobius"/>
    </source>
</evidence>
<feature type="transmembrane region" description="Helical" evidence="9">
    <location>
        <begin position="39"/>
        <end position="59"/>
    </location>
</feature>
<evidence type="ECO:0000256" key="1">
    <source>
        <dbReference type="ARBA" id="ARBA00000085"/>
    </source>
</evidence>